<dbReference type="Proteomes" id="UP000887572">
    <property type="component" value="Unplaced"/>
</dbReference>
<dbReference type="AlphaFoldDB" id="A0A914IBL1"/>
<keyword evidence="2" id="KW-1185">Reference proteome</keyword>
<keyword evidence="1" id="KW-1133">Transmembrane helix</keyword>
<proteinExistence type="predicted"/>
<dbReference type="Gene3D" id="1.20.1070.10">
    <property type="entry name" value="Rhodopsin 7-helix transmembrane proteins"/>
    <property type="match status" value="1"/>
</dbReference>
<protein>
    <submittedName>
        <fullName evidence="3">Uncharacterized protein</fullName>
    </submittedName>
</protein>
<keyword evidence="1" id="KW-0812">Transmembrane</keyword>
<evidence type="ECO:0000256" key="1">
    <source>
        <dbReference type="SAM" id="Phobius"/>
    </source>
</evidence>
<keyword evidence="1" id="KW-0472">Membrane</keyword>
<evidence type="ECO:0000313" key="2">
    <source>
        <dbReference type="Proteomes" id="UP000887572"/>
    </source>
</evidence>
<name>A0A914IBL1_GLORO</name>
<feature type="transmembrane region" description="Helical" evidence="1">
    <location>
        <begin position="87"/>
        <end position="113"/>
    </location>
</feature>
<reference evidence="3" key="1">
    <citation type="submission" date="2022-11" db="UniProtKB">
        <authorList>
            <consortium name="WormBaseParasite"/>
        </authorList>
    </citation>
    <scope>IDENTIFICATION</scope>
</reference>
<evidence type="ECO:0000313" key="3">
    <source>
        <dbReference type="WBParaSite" id="Gr19_v10_g9331.t1"/>
    </source>
</evidence>
<feature type="transmembrane region" description="Helical" evidence="1">
    <location>
        <begin position="54"/>
        <end position="75"/>
    </location>
</feature>
<organism evidence="2 3">
    <name type="scientific">Globodera rostochiensis</name>
    <name type="common">Golden nematode worm</name>
    <name type="synonym">Heterodera rostochiensis</name>
    <dbReference type="NCBI Taxonomy" id="31243"/>
    <lineage>
        <taxon>Eukaryota</taxon>
        <taxon>Metazoa</taxon>
        <taxon>Ecdysozoa</taxon>
        <taxon>Nematoda</taxon>
        <taxon>Chromadorea</taxon>
        <taxon>Rhabditida</taxon>
        <taxon>Tylenchina</taxon>
        <taxon>Tylenchomorpha</taxon>
        <taxon>Tylenchoidea</taxon>
        <taxon>Heteroderidae</taxon>
        <taxon>Heteroderinae</taxon>
        <taxon>Globodera</taxon>
    </lineage>
</organism>
<accession>A0A914IBL1</accession>
<feature type="transmembrane region" description="Helical" evidence="1">
    <location>
        <begin position="125"/>
        <end position="149"/>
    </location>
</feature>
<dbReference type="WBParaSite" id="Gr19_v10_g9331.t1">
    <property type="protein sequence ID" value="Gr19_v10_g9331.t1"/>
    <property type="gene ID" value="Gr19_v10_g9331"/>
</dbReference>
<sequence length="193" mass="22215">MENTFLNFSGICCIRLILNGFSIYIGSPAHWEKPVICTPGEPNHQPENHYYTDISVIIIYCCEFLCYTLIWLTVWCKKLLISEVKKLTISLSVFMSIGLICYILNVLIANIIIPLLNLDAFTIAYFVSPISLSLQAMAYGSTAPVLYLCNDEYRNAFRTQFGHQANQLRNDQYRHRSNVDRDNVRRLLTQFGE</sequence>